<evidence type="ECO:0000313" key="3">
    <source>
        <dbReference type="Proteomes" id="UP001566132"/>
    </source>
</evidence>
<dbReference type="InterPro" id="IPR000048">
    <property type="entry name" value="IQ_motif_EF-hand-BS"/>
</dbReference>
<dbReference type="PROSITE" id="PS50096">
    <property type="entry name" value="IQ"/>
    <property type="match status" value="2"/>
</dbReference>
<keyword evidence="3" id="KW-1185">Reference proteome</keyword>
<dbReference type="Gene3D" id="1.20.5.190">
    <property type="match status" value="2"/>
</dbReference>
<comment type="caution">
    <text evidence="2">The sequence shown here is derived from an EMBL/GenBank/DDBJ whole genome shotgun (WGS) entry which is preliminary data.</text>
</comment>
<proteinExistence type="predicted"/>
<organism evidence="2 3">
    <name type="scientific">Hypothenemus hampei</name>
    <name type="common">Coffee berry borer</name>
    <dbReference type="NCBI Taxonomy" id="57062"/>
    <lineage>
        <taxon>Eukaryota</taxon>
        <taxon>Metazoa</taxon>
        <taxon>Ecdysozoa</taxon>
        <taxon>Arthropoda</taxon>
        <taxon>Hexapoda</taxon>
        <taxon>Insecta</taxon>
        <taxon>Pterygota</taxon>
        <taxon>Neoptera</taxon>
        <taxon>Endopterygota</taxon>
        <taxon>Coleoptera</taxon>
        <taxon>Polyphaga</taxon>
        <taxon>Cucujiformia</taxon>
        <taxon>Curculionidae</taxon>
        <taxon>Scolytinae</taxon>
        <taxon>Hypothenemus</taxon>
    </lineage>
</organism>
<dbReference type="SUPFAM" id="SSF52540">
    <property type="entry name" value="P-loop containing nucleoside triphosphate hydrolases"/>
    <property type="match status" value="1"/>
</dbReference>
<dbReference type="Pfam" id="PF00612">
    <property type="entry name" value="IQ"/>
    <property type="match status" value="2"/>
</dbReference>
<feature type="compositionally biased region" description="Polar residues" evidence="1">
    <location>
        <begin position="28"/>
        <end position="48"/>
    </location>
</feature>
<protein>
    <submittedName>
        <fullName evidence="2">Uncharacterized protein</fullName>
    </submittedName>
</protein>
<feature type="region of interest" description="Disordered" evidence="1">
    <location>
        <begin position="25"/>
        <end position="72"/>
    </location>
</feature>
<accession>A0ABD1EQU2</accession>
<sequence>MTMTSGRNTHASLIIESTAPAKLESIAATATTSDQQRQSRSNQAMESETNNHNRKKNNAINVQPTTEKRMESEAATKIQAGFRGYQVRKQLKANKTVDQKRQLRKRSSKENMKENLEEQSATKIQAGVRGFLVRRRQKKQSSNSSASA</sequence>
<evidence type="ECO:0000256" key="1">
    <source>
        <dbReference type="SAM" id="MobiDB-lite"/>
    </source>
</evidence>
<dbReference type="SMART" id="SM00015">
    <property type="entry name" value="IQ"/>
    <property type="match status" value="2"/>
</dbReference>
<dbReference type="AlphaFoldDB" id="A0ABD1EQU2"/>
<feature type="region of interest" description="Disordered" evidence="1">
    <location>
        <begin position="91"/>
        <end position="129"/>
    </location>
</feature>
<dbReference type="Proteomes" id="UP001566132">
    <property type="component" value="Unassembled WGS sequence"/>
</dbReference>
<name>A0ABD1EQU2_HYPHA</name>
<evidence type="ECO:0000313" key="2">
    <source>
        <dbReference type="EMBL" id="KAL1501139.1"/>
    </source>
</evidence>
<dbReference type="EMBL" id="JBDJPC010000005">
    <property type="protein sequence ID" value="KAL1501139.1"/>
    <property type="molecule type" value="Genomic_DNA"/>
</dbReference>
<reference evidence="2 3" key="1">
    <citation type="submission" date="2024-05" db="EMBL/GenBank/DDBJ databases">
        <title>Genetic variation in Jamaican populations of the coffee berry borer (Hypothenemus hampei).</title>
        <authorList>
            <person name="Errbii M."/>
            <person name="Myrie A."/>
        </authorList>
    </citation>
    <scope>NUCLEOTIDE SEQUENCE [LARGE SCALE GENOMIC DNA]</scope>
    <source>
        <strain evidence="2">JA-Hopewell-2020-01-JO</strain>
        <tissue evidence="2">Whole body</tissue>
    </source>
</reference>
<gene>
    <name evidence="2" type="ORF">ABEB36_006523</name>
</gene>
<dbReference type="InterPro" id="IPR027417">
    <property type="entry name" value="P-loop_NTPase"/>
</dbReference>